<feature type="region of interest" description="Disordered" evidence="1">
    <location>
        <begin position="158"/>
        <end position="195"/>
    </location>
</feature>
<evidence type="ECO:0000256" key="1">
    <source>
        <dbReference type="SAM" id="MobiDB-lite"/>
    </source>
</evidence>
<accession>A0ABQ5KQP0</accession>
<feature type="region of interest" description="Disordered" evidence="1">
    <location>
        <begin position="239"/>
        <end position="274"/>
    </location>
</feature>
<feature type="compositionally biased region" description="Polar residues" evidence="1">
    <location>
        <begin position="256"/>
        <end position="265"/>
    </location>
</feature>
<feature type="non-terminal residue" evidence="2">
    <location>
        <position position="1"/>
    </location>
</feature>
<dbReference type="Proteomes" id="UP001057375">
    <property type="component" value="Unassembled WGS sequence"/>
</dbReference>
<comment type="caution">
    <text evidence="2">The sequence shown here is derived from an EMBL/GenBank/DDBJ whole genome shotgun (WGS) entry which is preliminary data.</text>
</comment>
<dbReference type="EMBL" id="BQXS01010865">
    <property type="protein sequence ID" value="GKT34781.1"/>
    <property type="molecule type" value="Genomic_DNA"/>
</dbReference>
<feature type="compositionally biased region" description="Low complexity" evidence="1">
    <location>
        <begin position="181"/>
        <end position="195"/>
    </location>
</feature>
<gene>
    <name evidence="2" type="ORF">ADUPG1_008071</name>
</gene>
<feature type="compositionally biased region" description="Polar residues" evidence="1">
    <location>
        <begin position="372"/>
        <end position="395"/>
    </location>
</feature>
<sequence>LSLSSEAAAALLLTSFIGSRRLVVDVAKERLPNVEGRDYLSEDEVIHVLPSKKWERKEQTISIIKWPSSTLQPSRISPLIIHKLSEALGEYFMKQRATQDPSPFGVSPPSYPGGSITYSPSSIPFLGPFSQFQPPYHSQFQHGDASLRKDCSWMQLAHPRSRERHDSHPSSVPDFPYANTSSSVPHTLVSSSSGSIDSFESDRSFSYQSSFGHLSTFNPVSQGDSQQHPTVAVTRGRFPSAPVDLHQPPSVPHRPYSTSQGSEPSSLHHRASDSSLSRMAYMQTMPPPLLHLSKNPTPRSAPDDYAFSSSSTGSCSYDSALDEPTVSRSDYGQTSSSSSQHRQSSSRTSISQEDTASETCPPSGATGRLHASSESGPSSGTHELTSMSESGTVTSLGDVPPYFITSANSYPGSHMNIPLSSSSYSSSSSTPVPPLRSESLLHGYHSMASLGSSLSLSERSSSSLPVSERSISSADTGSARSENDSSRASVSDSSFSSQYTLQTMTSQSSQSSRFASSNWE</sequence>
<feature type="compositionally biased region" description="Low complexity" evidence="1">
    <location>
        <begin position="327"/>
        <end position="352"/>
    </location>
</feature>
<keyword evidence="3" id="KW-1185">Reference proteome</keyword>
<feature type="region of interest" description="Disordered" evidence="1">
    <location>
        <begin position="457"/>
        <end position="520"/>
    </location>
</feature>
<feature type="region of interest" description="Disordered" evidence="1">
    <location>
        <begin position="287"/>
        <end position="398"/>
    </location>
</feature>
<evidence type="ECO:0000313" key="3">
    <source>
        <dbReference type="Proteomes" id="UP001057375"/>
    </source>
</evidence>
<feature type="compositionally biased region" description="Low complexity" evidence="1">
    <location>
        <begin position="457"/>
        <end position="473"/>
    </location>
</feature>
<evidence type="ECO:0000313" key="2">
    <source>
        <dbReference type="EMBL" id="GKT34781.1"/>
    </source>
</evidence>
<feature type="compositionally biased region" description="Low complexity" evidence="1">
    <location>
        <begin position="486"/>
        <end position="520"/>
    </location>
</feature>
<proteinExistence type="predicted"/>
<reference evidence="2" key="1">
    <citation type="submission" date="2022-03" db="EMBL/GenBank/DDBJ databases">
        <title>Draft genome sequence of Aduncisulcus paluster, a free-living microaerophilic Fornicata.</title>
        <authorList>
            <person name="Yuyama I."/>
            <person name="Kume K."/>
            <person name="Tamura T."/>
            <person name="Inagaki Y."/>
            <person name="Hashimoto T."/>
        </authorList>
    </citation>
    <scope>NUCLEOTIDE SEQUENCE</scope>
    <source>
        <strain evidence="2">NY0171</strain>
    </source>
</reference>
<protein>
    <submittedName>
        <fullName evidence="2">Uncharacterized protein</fullName>
    </submittedName>
</protein>
<organism evidence="2 3">
    <name type="scientific">Aduncisulcus paluster</name>
    <dbReference type="NCBI Taxonomy" id="2918883"/>
    <lineage>
        <taxon>Eukaryota</taxon>
        <taxon>Metamonada</taxon>
        <taxon>Carpediemonas-like organisms</taxon>
        <taxon>Aduncisulcus</taxon>
    </lineage>
</organism>
<name>A0ABQ5KQP0_9EUKA</name>
<feature type="compositionally biased region" description="Low complexity" evidence="1">
    <location>
        <begin position="308"/>
        <end position="319"/>
    </location>
</feature>